<dbReference type="InterPro" id="IPR003594">
    <property type="entry name" value="HATPase_dom"/>
</dbReference>
<evidence type="ECO:0000256" key="6">
    <source>
        <dbReference type="ARBA" id="ARBA00022679"/>
    </source>
</evidence>
<dbReference type="EMBL" id="CP007806">
    <property type="protein sequence ID" value="AIG27958.1"/>
    <property type="molecule type" value="Genomic_DNA"/>
</dbReference>
<comment type="subcellular location">
    <subcellularLocation>
        <location evidence="2">Cell membrane</location>
        <topology evidence="2">Multi-pass membrane protein</topology>
    </subcellularLocation>
</comment>
<evidence type="ECO:0000256" key="3">
    <source>
        <dbReference type="ARBA" id="ARBA00012438"/>
    </source>
</evidence>
<feature type="domain" description="Histidine kinase" evidence="15">
    <location>
        <begin position="154"/>
        <end position="361"/>
    </location>
</feature>
<dbReference type="FunFam" id="3.30.565.10:FF:000057">
    <property type="entry name" value="Sensor histidine kinase"/>
    <property type="match status" value="1"/>
</dbReference>
<evidence type="ECO:0000256" key="2">
    <source>
        <dbReference type="ARBA" id="ARBA00004651"/>
    </source>
</evidence>
<accession>A0A075R9M1</accession>
<evidence type="ECO:0000313" key="17">
    <source>
        <dbReference type="Proteomes" id="UP000005850"/>
    </source>
</evidence>
<evidence type="ECO:0000256" key="5">
    <source>
        <dbReference type="ARBA" id="ARBA00022553"/>
    </source>
</evidence>
<keyword evidence="4" id="KW-1003">Cell membrane</keyword>
<reference evidence="16 17" key="1">
    <citation type="journal article" date="2011" name="J. Bacteriol.">
        <title>Genome sequence of Brevibacillus laterosporus LMG 15441, a pathogen of invertebrates.</title>
        <authorList>
            <person name="Djukic M."/>
            <person name="Poehlein A."/>
            <person name="Thurmer A."/>
            <person name="Daniel R."/>
        </authorList>
    </citation>
    <scope>NUCLEOTIDE SEQUENCE [LARGE SCALE GENOMIC DNA]</scope>
    <source>
        <strain evidence="16 17">LMG 15441</strain>
    </source>
</reference>
<protein>
    <recommendedName>
        <fullName evidence="3">histidine kinase</fullName>
        <ecNumber evidence="3">2.7.13.3</ecNumber>
    </recommendedName>
</protein>
<evidence type="ECO:0000313" key="16">
    <source>
        <dbReference type="EMBL" id="AIG27958.1"/>
    </source>
</evidence>
<sequence length="364" mass="42741">MDRERNTSTFEGKSKVRSARNKSFKMDSSGNKQHVWLFLREHVPLILYSYILMLFLLLVFWFDGYDHVLTALYAIFLGTFLLLIYLTYRYVSHRAFYLRLSQPLEAMHEFMSEFNHSPLPEALATLLEAQYKRYQEQIKSWERQHQDHITFMNQWVHQMKTPLSVIELITQKEDDERFESIAEETDKLRKGLEMALYISRLETFEQDFSVDHVRLLPIVNKVVHDNKRFFIRNYVYPEVKMESTLTVETDAKWLVFMLDQLLSNAIKYSAGTHEKVTIAAFRQGESVVLEVQDKGVGIPTADLPRVFRAFFTGENGREFKESTGMGLYLAKEVAEKLNHSVEIQSEEGKGTIVQIIFPYASRRF</sequence>
<dbReference type="Pfam" id="PF02518">
    <property type="entry name" value="HATPase_c"/>
    <property type="match status" value="1"/>
</dbReference>
<evidence type="ECO:0000256" key="14">
    <source>
        <dbReference type="SAM" id="Phobius"/>
    </source>
</evidence>
<evidence type="ECO:0000256" key="1">
    <source>
        <dbReference type="ARBA" id="ARBA00000085"/>
    </source>
</evidence>
<dbReference type="KEGG" id="blr:BRLA_c036560"/>
<keyword evidence="5" id="KW-0597">Phosphoprotein</keyword>
<proteinExistence type="predicted"/>
<dbReference type="GO" id="GO:0004721">
    <property type="term" value="F:phosphoprotein phosphatase activity"/>
    <property type="evidence" value="ECO:0007669"/>
    <property type="project" value="TreeGrafter"/>
</dbReference>
<dbReference type="HOGENOM" id="CLU_000445_13_1_9"/>
<comment type="catalytic activity">
    <reaction evidence="1">
        <text>ATP + protein L-histidine = ADP + protein N-phospho-L-histidine.</text>
        <dbReference type="EC" id="2.7.13.3"/>
    </reaction>
</comment>
<organism evidence="16 17">
    <name type="scientific">Brevibacillus laterosporus LMG 15441</name>
    <dbReference type="NCBI Taxonomy" id="1042163"/>
    <lineage>
        <taxon>Bacteria</taxon>
        <taxon>Bacillati</taxon>
        <taxon>Bacillota</taxon>
        <taxon>Bacilli</taxon>
        <taxon>Bacillales</taxon>
        <taxon>Paenibacillaceae</taxon>
        <taxon>Brevibacillus</taxon>
    </lineage>
</organism>
<evidence type="ECO:0000256" key="11">
    <source>
        <dbReference type="ARBA" id="ARBA00022989"/>
    </source>
</evidence>
<dbReference type="GO" id="GO:0005886">
    <property type="term" value="C:plasma membrane"/>
    <property type="evidence" value="ECO:0007669"/>
    <property type="project" value="UniProtKB-SubCell"/>
</dbReference>
<evidence type="ECO:0000259" key="15">
    <source>
        <dbReference type="PROSITE" id="PS50109"/>
    </source>
</evidence>
<dbReference type="STRING" id="1042163.BRLA_c036560"/>
<gene>
    <name evidence="16" type="primary">graS_2</name>
    <name evidence="16" type="ORF">BRLA_c036560</name>
</gene>
<dbReference type="CDD" id="cd00082">
    <property type="entry name" value="HisKA"/>
    <property type="match status" value="1"/>
</dbReference>
<name>A0A075R9M1_BRELA</name>
<dbReference type="GO" id="GO:0005524">
    <property type="term" value="F:ATP binding"/>
    <property type="evidence" value="ECO:0007669"/>
    <property type="project" value="UniProtKB-KW"/>
</dbReference>
<evidence type="ECO:0000256" key="9">
    <source>
        <dbReference type="ARBA" id="ARBA00022777"/>
    </source>
</evidence>
<keyword evidence="6 16" id="KW-0808">Transferase</keyword>
<dbReference type="AlphaFoldDB" id="A0A075R9M1"/>
<evidence type="ECO:0000256" key="10">
    <source>
        <dbReference type="ARBA" id="ARBA00022840"/>
    </source>
</evidence>
<keyword evidence="9 16" id="KW-0418">Kinase</keyword>
<dbReference type="PRINTS" id="PR00344">
    <property type="entry name" value="BCTRLSENSOR"/>
</dbReference>
<dbReference type="InterPro" id="IPR004358">
    <property type="entry name" value="Sig_transdc_His_kin-like_C"/>
</dbReference>
<dbReference type="PANTHER" id="PTHR45453:SF2">
    <property type="entry name" value="HISTIDINE KINASE"/>
    <property type="match status" value="1"/>
</dbReference>
<dbReference type="InterPro" id="IPR005467">
    <property type="entry name" value="His_kinase_dom"/>
</dbReference>
<dbReference type="InterPro" id="IPR050351">
    <property type="entry name" value="BphY/WalK/GraS-like"/>
</dbReference>
<dbReference type="SUPFAM" id="SSF55874">
    <property type="entry name" value="ATPase domain of HSP90 chaperone/DNA topoisomerase II/histidine kinase"/>
    <property type="match status" value="1"/>
</dbReference>
<evidence type="ECO:0000256" key="13">
    <source>
        <dbReference type="ARBA" id="ARBA00023136"/>
    </source>
</evidence>
<keyword evidence="17" id="KW-1185">Reference proteome</keyword>
<keyword evidence="10" id="KW-0067">ATP-binding</keyword>
<dbReference type="InterPro" id="IPR036890">
    <property type="entry name" value="HATPase_C_sf"/>
</dbReference>
<dbReference type="InterPro" id="IPR003661">
    <property type="entry name" value="HisK_dim/P_dom"/>
</dbReference>
<dbReference type="PANTHER" id="PTHR45453">
    <property type="entry name" value="PHOSPHATE REGULON SENSOR PROTEIN PHOR"/>
    <property type="match status" value="1"/>
</dbReference>
<keyword evidence="11 14" id="KW-1133">Transmembrane helix</keyword>
<evidence type="ECO:0000256" key="7">
    <source>
        <dbReference type="ARBA" id="ARBA00022692"/>
    </source>
</evidence>
<keyword evidence="12" id="KW-0902">Two-component regulatory system</keyword>
<keyword evidence="7 14" id="KW-0812">Transmembrane</keyword>
<dbReference type="GO" id="GO:0000155">
    <property type="term" value="F:phosphorelay sensor kinase activity"/>
    <property type="evidence" value="ECO:0007669"/>
    <property type="project" value="InterPro"/>
</dbReference>
<feature type="transmembrane region" description="Helical" evidence="14">
    <location>
        <begin position="68"/>
        <end position="88"/>
    </location>
</feature>
<evidence type="ECO:0000256" key="4">
    <source>
        <dbReference type="ARBA" id="ARBA00022475"/>
    </source>
</evidence>
<dbReference type="EC" id="2.7.13.3" evidence="3"/>
<feature type="transmembrane region" description="Helical" evidence="14">
    <location>
        <begin position="45"/>
        <end position="62"/>
    </location>
</feature>
<dbReference type="GO" id="GO:0016036">
    <property type="term" value="P:cellular response to phosphate starvation"/>
    <property type="evidence" value="ECO:0007669"/>
    <property type="project" value="TreeGrafter"/>
</dbReference>
<dbReference type="Proteomes" id="UP000005850">
    <property type="component" value="Chromosome"/>
</dbReference>
<dbReference type="Gene3D" id="3.30.565.10">
    <property type="entry name" value="Histidine kinase-like ATPase, C-terminal domain"/>
    <property type="match status" value="1"/>
</dbReference>
<evidence type="ECO:0000256" key="12">
    <source>
        <dbReference type="ARBA" id="ARBA00023012"/>
    </source>
</evidence>
<dbReference type="PROSITE" id="PS50109">
    <property type="entry name" value="HIS_KIN"/>
    <property type="match status" value="1"/>
</dbReference>
<evidence type="ECO:0000256" key="8">
    <source>
        <dbReference type="ARBA" id="ARBA00022741"/>
    </source>
</evidence>
<dbReference type="SMART" id="SM00387">
    <property type="entry name" value="HATPase_c"/>
    <property type="match status" value="1"/>
</dbReference>
<keyword evidence="13 14" id="KW-0472">Membrane</keyword>
<dbReference type="eggNOG" id="COG2205">
    <property type="taxonomic scope" value="Bacteria"/>
</dbReference>
<keyword evidence="8" id="KW-0547">Nucleotide-binding</keyword>